<keyword evidence="4" id="KW-0408">Iron</keyword>
<feature type="domain" description="Rieske" evidence="7">
    <location>
        <begin position="6"/>
        <end position="105"/>
    </location>
</feature>
<dbReference type="NCBIfam" id="TIGR02378">
    <property type="entry name" value="nirD_assim_sml"/>
    <property type="match status" value="1"/>
</dbReference>
<dbReference type="Gene3D" id="2.102.10.10">
    <property type="entry name" value="Rieske [2Fe-2S] iron-sulphur domain"/>
    <property type="match status" value="1"/>
</dbReference>
<keyword evidence="3" id="KW-0560">Oxidoreductase</keyword>
<keyword evidence="6" id="KW-0534">Nitrate assimilation</keyword>
<dbReference type="SUPFAM" id="SSF50022">
    <property type="entry name" value="ISP domain"/>
    <property type="match status" value="1"/>
</dbReference>
<evidence type="ECO:0000256" key="2">
    <source>
        <dbReference type="ARBA" id="ARBA00022723"/>
    </source>
</evidence>
<dbReference type="GO" id="GO:0046872">
    <property type="term" value="F:metal ion binding"/>
    <property type="evidence" value="ECO:0007669"/>
    <property type="project" value="UniProtKB-KW"/>
</dbReference>
<dbReference type="GO" id="GO:0051537">
    <property type="term" value="F:2 iron, 2 sulfur cluster binding"/>
    <property type="evidence" value="ECO:0007669"/>
    <property type="project" value="UniProtKB-KW"/>
</dbReference>
<dbReference type="CDD" id="cd03529">
    <property type="entry name" value="Rieske_NirD"/>
    <property type="match status" value="1"/>
</dbReference>
<dbReference type="GO" id="GO:0016705">
    <property type="term" value="F:oxidoreductase activity, acting on paired donors, with incorporation or reduction of molecular oxygen"/>
    <property type="evidence" value="ECO:0007669"/>
    <property type="project" value="UniProtKB-ARBA"/>
</dbReference>
<dbReference type="RefSeq" id="WP_049331302.1">
    <property type="nucleotide sequence ID" value="NZ_JAPWAM010000007.1"/>
</dbReference>
<sequence>MADNWVRICAESDLEENWGEVALVDNHQYAIYKTKHGIYASDHLDPHSQALVLARGIIGEKNGHSTITSPLYKEVYDLTNGECLSDSSYSLNVYPVEVRDGDVYLLAN</sequence>
<dbReference type="GO" id="GO:0008942">
    <property type="term" value="F:nitrite reductase [NAD(P)H] activity"/>
    <property type="evidence" value="ECO:0007669"/>
    <property type="project" value="InterPro"/>
</dbReference>
<dbReference type="GO" id="GO:0004497">
    <property type="term" value="F:monooxygenase activity"/>
    <property type="evidence" value="ECO:0007669"/>
    <property type="project" value="UniProtKB-ARBA"/>
</dbReference>
<keyword evidence="2" id="KW-0479">Metal-binding</keyword>
<dbReference type="Pfam" id="PF13806">
    <property type="entry name" value="Rieske_2"/>
    <property type="match status" value="1"/>
</dbReference>
<dbReference type="GO" id="GO:0042128">
    <property type="term" value="P:nitrate assimilation"/>
    <property type="evidence" value="ECO:0007669"/>
    <property type="project" value="UniProtKB-KW"/>
</dbReference>
<name>A0A930LQ79_9MICC</name>
<dbReference type="InterPro" id="IPR017881">
    <property type="entry name" value="NirD"/>
</dbReference>
<comment type="caution">
    <text evidence="8">The sequence shown here is derived from an EMBL/GenBank/DDBJ whole genome shotgun (WGS) entry which is preliminary data.</text>
</comment>
<evidence type="ECO:0000259" key="7">
    <source>
        <dbReference type="PROSITE" id="PS51296"/>
    </source>
</evidence>
<organism evidence="8 9">
    <name type="scientific">Rothia mucilaginosa</name>
    <dbReference type="NCBI Taxonomy" id="43675"/>
    <lineage>
        <taxon>Bacteria</taxon>
        <taxon>Bacillati</taxon>
        <taxon>Actinomycetota</taxon>
        <taxon>Actinomycetes</taxon>
        <taxon>Micrococcales</taxon>
        <taxon>Micrococcaceae</taxon>
        <taxon>Rothia</taxon>
    </lineage>
</organism>
<accession>A0A930LQ79</accession>
<keyword evidence="5" id="KW-0411">Iron-sulfur</keyword>
<dbReference type="PANTHER" id="PTHR40562:SF1">
    <property type="entry name" value="NITRITE REDUCTASE (NADH) SMALL SUBUNIT"/>
    <property type="match status" value="1"/>
</dbReference>
<dbReference type="EMBL" id="JABZXS010000044">
    <property type="protein sequence ID" value="MBF1673426.1"/>
    <property type="molecule type" value="Genomic_DNA"/>
</dbReference>
<dbReference type="AlphaFoldDB" id="A0A930LQ79"/>
<evidence type="ECO:0000256" key="5">
    <source>
        <dbReference type="ARBA" id="ARBA00023014"/>
    </source>
</evidence>
<keyword evidence="1" id="KW-0001">2Fe-2S</keyword>
<dbReference type="Proteomes" id="UP000785653">
    <property type="component" value="Unassembled WGS sequence"/>
</dbReference>
<dbReference type="InterPro" id="IPR012748">
    <property type="entry name" value="Rieske-like_NirD"/>
</dbReference>
<dbReference type="InterPro" id="IPR036922">
    <property type="entry name" value="Rieske_2Fe-2S_sf"/>
</dbReference>
<dbReference type="PROSITE" id="PS51296">
    <property type="entry name" value="RIESKE"/>
    <property type="match status" value="1"/>
</dbReference>
<evidence type="ECO:0000256" key="1">
    <source>
        <dbReference type="ARBA" id="ARBA00022714"/>
    </source>
</evidence>
<dbReference type="PROSITE" id="PS51300">
    <property type="entry name" value="NIRD"/>
    <property type="match status" value="1"/>
</dbReference>
<evidence type="ECO:0000313" key="9">
    <source>
        <dbReference type="Proteomes" id="UP000785653"/>
    </source>
</evidence>
<protein>
    <submittedName>
        <fullName evidence="8">Nitrite reductase small subunit NirD</fullName>
    </submittedName>
</protein>
<evidence type="ECO:0000256" key="6">
    <source>
        <dbReference type="ARBA" id="ARBA00023063"/>
    </source>
</evidence>
<proteinExistence type="predicted"/>
<gene>
    <name evidence="8" type="primary">nirD</name>
    <name evidence="8" type="ORF">HXO65_04375</name>
</gene>
<dbReference type="PANTHER" id="PTHR40562">
    <property type="match status" value="1"/>
</dbReference>
<dbReference type="InterPro" id="IPR017941">
    <property type="entry name" value="Rieske_2Fe-2S"/>
</dbReference>
<reference evidence="8" key="1">
    <citation type="submission" date="2020-04" db="EMBL/GenBank/DDBJ databases">
        <title>Deep metagenomics examines the oral microbiome during advanced dental caries in children, revealing novel taxa and co-occurrences with host molecules.</title>
        <authorList>
            <person name="Baker J.L."/>
            <person name="Morton J.T."/>
            <person name="Dinis M."/>
            <person name="Alvarez R."/>
            <person name="Tran N.C."/>
            <person name="Knight R."/>
            <person name="Edlund A."/>
        </authorList>
    </citation>
    <scope>NUCLEOTIDE SEQUENCE</scope>
    <source>
        <strain evidence="8">JCVI_47_bin.3</strain>
    </source>
</reference>
<evidence type="ECO:0000256" key="3">
    <source>
        <dbReference type="ARBA" id="ARBA00023002"/>
    </source>
</evidence>
<evidence type="ECO:0000256" key="4">
    <source>
        <dbReference type="ARBA" id="ARBA00023004"/>
    </source>
</evidence>
<evidence type="ECO:0000313" key="8">
    <source>
        <dbReference type="EMBL" id="MBF1673426.1"/>
    </source>
</evidence>